<evidence type="ECO:0000313" key="13">
    <source>
        <dbReference type="EMBL" id="AZS28390.1"/>
    </source>
</evidence>
<evidence type="ECO:0000256" key="9">
    <source>
        <dbReference type="ARBA" id="ARBA00023134"/>
    </source>
</evidence>
<dbReference type="CDD" id="cd04164">
    <property type="entry name" value="trmE"/>
    <property type="match status" value="1"/>
</dbReference>
<dbReference type="Proteomes" id="UP000270673">
    <property type="component" value="Chromosome"/>
</dbReference>
<organism evidence="13 14">
    <name type="scientific">Butyricimonas faecalis</name>
    <dbReference type="NCBI Taxonomy" id="2093856"/>
    <lineage>
        <taxon>Bacteria</taxon>
        <taxon>Pseudomonadati</taxon>
        <taxon>Bacteroidota</taxon>
        <taxon>Bacteroidia</taxon>
        <taxon>Bacteroidales</taxon>
        <taxon>Odoribacteraceae</taxon>
        <taxon>Butyricimonas</taxon>
    </lineage>
</organism>
<dbReference type="GO" id="GO:0003924">
    <property type="term" value="F:GTPase activity"/>
    <property type="evidence" value="ECO:0007669"/>
    <property type="project" value="UniProtKB-UniRule"/>
</dbReference>
<dbReference type="FunFam" id="3.30.1360.120:FF:000003">
    <property type="entry name" value="tRNA modification GTPase MnmE"/>
    <property type="match status" value="1"/>
</dbReference>
<dbReference type="SUPFAM" id="SSF116878">
    <property type="entry name" value="TrmE connector domain"/>
    <property type="match status" value="1"/>
</dbReference>
<comment type="function">
    <text evidence="10">Exhibits a very high intrinsic GTPase hydrolysis rate. Involved in the addition of a carboxymethylaminomethyl (cmnm) group at the wobble position (U34) of certain tRNAs, forming tRNA-cmnm(5)s(2)U34.</text>
</comment>
<keyword evidence="9 10" id="KW-0342">GTP-binding</keyword>
<dbReference type="InterPro" id="IPR027266">
    <property type="entry name" value="TrmE/GcvT-like"/>
</dbReference>
<dbReference type="InterPro" id="IPR031168">
    <property type="entry name" value="G_TrmE"/>
</dbReference>
<dbReference type="InterPro" id="IPR018948">
    <property type="entry name" value="GTP-bd_TrmE_N"/>
</dbReference>
<dbReference type="InterPro" id="IPR004520">
    <property type="entry name" value="GTPase_MnmE"/>
</dbReference>
<dbReference type="NCBIfam" id="TIGR00231">
    <property type="entry name" value="small_GTP"/>
    <property type="match status" value="1"/>
</dbReference>
<dbReference type="FunFam" id="3.40.50.300:FF:001376">
    <property type="entry name" value="tRNA modification GTPase MnmE"/>
    <property type="match status" value="1"/>
</dbReference>
<dbReference type="GO" id="GO:0005829">
    <property type="term" value="C:cytosol"/>
    <property type="evidence" value="ECO:0007669"/>
    <property type="project" value="TreeGrafter"/>
</dbReference>
<dbReference type="InterPro" id="IPR027417">
    <property type="entry name" value="P-loop_NTPase"/>
</dbReference>
<dbReference type="OrthoDB" id="9805918at2"/>
<feature type="binding site" evidence="10">
    <location>
        <position position="252"/>
    </location>
    <ligand>
        <name>K(+)</name>
        <dbReference type="ChEBI" id="CHEBI:29103"/>
    </ligand>
</feature>
<dbReference type="Pfam" id="PF10396">
    <property type="entry name" value="TrmE_N"/>
    <property type="match status" value="1"/>
</dbReference>
<dbReference type="Gene3D" id="3.40.50.300">
    <property type="entry name" value="P-loop containing nucleotide triphosphate hydrolases"/>
    <property type="match status" value="1"/>
</dbReference>
<sequence length="464" mass="50830">MNDQTVICAIGTAPGMGAIAVIRLSGKGCIEICDRIFVSPSHKKLIDVLPNTIHFGKIVNKEELIDEVLISVFHAPHSFTGEDSIEISCHGSVYIQQRILQLLISSGARLAAPGEFTQRAFLNGKMDLSQAEAVADLIASSSAAAHKMALSQMRGGFSDELMKLRMELLHITSLLELELDFSEEDVEFADRSELRGIAVGIDTLISRLCVSFSLGNVIKNGIPVAIVGNTNVGKSTLLNALLKEDRAIVSDIEGTTRDVIEDTINLQGITFRFIDTAGIRHTDDRVENMGIERTFTKIEQARIVLFLIDATKDTEQFLPYYTQVKEHLGPDTRLVILLNKTDQTDSADIILSQITSLSSGEKILPIAAKTGYNIHHLVDELVSTINLNALHSGDVIVSNARHYEALSHARLAIERVITGLDSHLSGEFVSQDIRECLHYLGEITGQITTDEVLGNIFKNFCVGK</sequence>
<comment type="similarity">
    <text evidence="1 10 11">Belongs to the TRAFAC class TrmE-Era-EngA-EngB-Septin-like GTPase superfamily. TrmE GTPase family.</text>
</comment>
<accession>A0A3Q9INV2</accession>
<dbReference type="InterPro" id="IPR025867">
    <property type="entry name" value="MnmE_helical"/>
</dbReference>
<keyword evidence="6 10" id="KW-0378">Hydrolase</keyword>
<evidence type="ECO:0000256" key="3">
    <source>
        <dbReference type="ARBA" id="ARBA00022694"/>
    </source>
</evidence>
<feature type="binding site" evidence="10">
    <location>
        <position position="464"/>
    </location>
    <ligand>
        <name>(6S)-5-formyl-5,6,7,8-tetrahydrofolate</name>
        <dbReference type="ChEBI" id="CHEBI:57457"/>
    </ligand>
</feature>
<evidence type="ECO:0000256" key="11">
    <source>
        <dbReference type="RuleBase" id="RU003313"/>
    </source>
</evidence>
<evidence type="ECO:0000259" key="12">
    <source>
        <dbReference type="PROSITE" id="PS51709"/>
    </source>
</evidence>
<keyword evidence="8 10" id="KW-0630">Potassium</keyword>
<dbReference type="Pfam" id="PF12631">
    <property type="entry name" value="MnmE_helical"/>
    <property type="match status" value="1"/>
</dbReference>
<dbReference type="GO" id="GO:0005525">
    <property type="term" value="F:GTP binding"/>
    <property type="evidence" value="ECO:0007669"/>
    <property type="project" value="UniProtKB-UniRule"/>
</dbReference>
<comment type="cofactor">
    <cofactor evidence="10">
        <name>K(+)</name>
        <dbReference type="ChEBI" id="CHEBI:29103"/>
    </cofactor>
    <text evidence="10">Binds 1 potassium ion per subunit.</text>
</comment>
<reference evidence="13 14" key="1">
    <citation type="submission" date="2018-10" db="EMBL/GenBank/DDBJ databases">
        <title>Butyricimonas faecalis sp. nov., isolated from human faeces and emended description of the genus Butyricimonas.</title>
        <authorList>
            <person name="Le Roy T."/>
            <person name="Van der Smissen P."/>
            <person name="Paquot A."/>
            <person name="Delzenne N."/>
            <person name="Muccioli G."/>
            <person name="Collet J.-F."/>
            <person name="Cani P.D."/>
        </authorList>
    </citation>
    <scope>NUCLEOTIDE SEQUENCE [LARGE SCALE GENOMIC DNA]</scope>
    <source>
        <strain evidence="13 14">H184</strain>
    </source>
</reference>
<dbReference type="RefSeq" id="WP_127074744.1">
    <property type="nucleotide sequence ID" value="NZ_CP032819.1"/>
</dbReference>
<dbReference type="EC" id="3.6.-.-" evidence="10"/>
<keyword evidence="5 10" id="KW-0547">Nucleotide-binding</keyword>
<comment type="subcellular location">
    <subcellularLocation>
        <location evidence="10">Cytoplasm</location>
    </subcellularLocation>
</comment>
<feature type="binding site" evidence="10">
    <location>
        <begin position="231"/>
        <end position="236"/>
    </location>
    <ligand>
        <name>GTP</name>
        <dbReference type="ChEBI" id="CHEBI:37565"/>
    </ligand>
</feature>
<dbReference type="GO" id="GO:0046872">
    <property type="term" value="F:metal ion binding"/>
    <property type="evidence" value="ECO:0007669"/>
    <property type="project" value="UniProtKB-KW"/>
</dbReference>
<dbReference type="PANTHER" id="PTHR42714:SF2">
    <property type="entry name" value="TRNA MODIFICATION GTPASE GTPBP3, MITOCHONDRIAL"/>
    <property type="match status" value="1"/>
</dbReference>
<evidence type="ECO:0000256" key="5">
    <source>
        <dbReference type="ARBA" id="ARBA00022741"/>
    </source>
</evidence>
<feature type="binding site" evidence="10">
    <location>
        <position position="23"/>
    </location>
    <ligand>
        <name>(6S)-5-formyl-5,6,7,8-tetrahydrofolate</name>
        <dbReference type="ChEBI" id="CHEBI:57457"/>
    </ligand>
</feature>
<feature type="binding site" evidence="10">
    <location>
        <begin position="275"/>
        <end position="278"/>
    </location>
    <ligand>
        <name>GTP</name>
        <dbReference type="ChEBI" id="CHEBI:37565"/>
    </ligand>
</feature>
<proteinExistence type="inferred from homology"/>
<dbReference type="InterPro" id="IPR027368">
    <property type="entry name" value="MnmE_dom2"/>
</dbReference>
<dbReference type="Pfam" id="PF01926">
    <property type="entry name" value="MMR_HSR1"/>
    <property type="match status" value="1"/>
</dbReference>
<evidence type="ECO:0000256" key="7">
    <source>
        <dbReference type="ARBA" id="ARBA00022842"/>
    </source>
</evidence>
<feature type="binding site" evidence="10">
    <location>
        <begin position="250"/>
        <end position="256"/>
    </location>
    <ligand>
        <name>GTP</name>
        <dbReference type="ChEBI" id="CHEBI:37565"/>
    </ligand>
</feature>
<feature type="domain" description="TrmE-type G" evidence="12">
    <location>
        <begin position="221"/>
        <end position="386"/>
    </location>
</feature>
<evidence type="ECO:0000256" key="8">
    <source>
        <dbReference type="ARBA" id="ARBA00022958"/>
    </source>
</evidence>
<dbReference type="InterPro" id="IPR005225">
    <property type="entry name" value="Small_GTP-bd"/>
</dbReference>
<dbReference type="EMBL" id="CP032819">
    <property type="protein sequence ID" value="AZS28390.1"/>
    <property type="molecule type" value="Genomic_DNA"/>
</dbReference>
<comment type="caution">
    <text evidence="10">Lacks conserved residue(s) required for the propagation of feature annotation.</text>
</comment>
<dbReference type="NCBIfam" id="TIGR00450">
    <property type="entry name" value="mnmE_trmE_thdF"/>
    <property type="match status" value="1"/>
</dbReference>
<keyword evidence="4 10" id="KW-0479">Metal-binding</keyword>
<evidence type="ECO:0000256" key="1">
    <source>
        <dbReference type="ARBA" id="ARBA00011043"/>
    </source>
</evidence>
<comment type="subunit">
    <text evidence="10">Homodimer. Heterotetramer of two MnmE and two MnmG subunits.</text>
</comment>
<keyword evidence="2 10" id="KW-0963">Cytoplasm</keyword>
<dbReference type="GO" id="GO:0042802">
    <property type="term" value="F:identical protein binding"/>
    <property type="evidence" value="ECO:0007669"/>
    <property type="project" value="UniProtKB-ARBA"/>
</dbReference>
<feature type="binding site" evidence="10">
    <location>
        <position position="231"/>
    </location>
    <ligand>
        <name>K(+)</name>
        <dbReference type="ChEBI" id="CHEBI:29103"/>
    </ligand>
</feature>
<evidence type="ECO:0000256" key="10">
    <source>
        <dbReference type="HAMAP-Rule" id="MF_00379"/>
    </source>
</evidence>
<evidence type="ECO:0000256" key="6">
    <source>
        <dbReference type="ARBA" id="ARBA00022801"/>
    </source>
</evidence>
<dbReference type="GO" id="GO:0002098">
    <property type="term" value="P:tRNA wobble uridine modification"/>
    <property type="evidence" value="ECO:0007669"/>
    <property type="project" value="TreeGrafter"/>
</dbReference>
<evidence type="ECO:0000256" key="2">
    <source>
        <dbReference type="ARBA" id="ARBA00022490"/>
    </source>
</evidence>
<feature type="binding site" evidence="10">
    <location>
        <position position="256"/>
    </location>
    <ligand>
        <name>Mg(2+)</name>
        <dbReference type="ChEBI" id="CHEBI:18420"/>
    </ligand>
</feature>
<dbReference type="Gene3D" id="1.20.120.430">
    <property type="entry name" value="tRNA modification GTPase MnmE domain 2"/>
    <property type="match status" value="1"/>
</dbReference>
<gene>
    <name evidence="10 13" type="primary">mnmE</name>
    <name evidence="10" type="synonym">trmE</name>
    <name evidence="13" type="ORF">D8S85_01705</name>
</gene>
<feature type="binding site" evidence="10">
    <location>
        <position position="86"/>
    </location>
    <ligand>
        <name>(6S)-5-formyl-5,6,7,8-tetrahydrofolate</name>
        <dbReference type="ChEBI" id="CHEBI:57457"/>
    </ligand>
</feature>
<dbReference type="InterPro" id="IPR006073">
    <property type="entry name" value="GTP-bd"/>
</dbReference>
<dbReference type="SUPFAM" id="SSF52540">
    <property type="entry name" value="P-loop containing nucleoside triphosphate hydrolases"/>
    <property type="match status" value="1"/>
</dbReference>
<feature type="binding site" evidence="10">
    <location>
        <position position="125"/>
    </location>
    <ligand>
        <name>(6S)-5-formyl-5,6,7,8-tetrahydrofolate</name>
        <dbReference type="ChEBI" id="CHEBI:57457"/>
    </ligand>
</feature>
<protein>
    <recommendedName>
        <fullName evidence="10">tRNA modification GTPase MnmE</fullName>
        <ecNumber evidence="10">3.6.-.-</ecNumber>
    </recommendedName>
</protein>
<evidence type="ECO:0000313" key="14">
    <source>
        <dbReference type="Proteomes" id="UP000270673"/>
    </source>
</evidence>
<dbReference type="AlphaFoldDB" id="A0A3Q9INV2"/>
<feature type="binding site" evidence="10">
    <location>
        <position position="250"/>
    </location>
    <ligand>
        <name>K(+)</name>
        <dbReference type="ChEBI" id="CHEBI:29103"/>
    </ligand>
</feature>
<dbReference type="Gene3D" id="3.30.1360.120">
    <property type="entry name" value="Probable tRNA modification gtpase trme, domain 1"/>
    <property type="match status" value="1"/>
</dbReference>
<keyword evidence="7 10" id="KW-0460">Magnesium</keyword>
<name>A0A3Q9INV2_9BACT</name>
<dbReference type="GO" id="GO:0030488">
    <property type="term" value="P:tRNA methylation"/>
    <property type="evidence" value="ECO:0007669"/>
    <property type="project" value="TreeGrafter"/>
</dbReference>
<keyword evidence="3 10" id="KW-0819">tRNA processing</keyword>
<dbReference type="HAMAP" id="MF_00379">
    <property type="entry name" value="GTPase_MnmE"/>
    <property type="match status" value="1"/>
</dbReference>
<keyword evidence="14" id="KW-1185">Reference proteome</keyword>
<dbReference type="PROSITE" id="PS51709">
    <property type="entry name" value="G_TRME"/>
    <property type="match status" value="1"/>
</dbReference>
<evidence type="ECO:0000256" key="4">
    <source>
        <dbReference type="ARBA" id="ARBA00022723"/>
    </source>
</evidence>
<feature type="binding site" evidence="10">
    <location>
        <position position="255"/>
    </location>
    <ligand>
        <name>K(+)</name>
        <dbReference type="ChEBI" id="CHEBI:29103"/>
    </ligand>
</feature>
<dbReference type="PRINTS" id="PR00449">
    <property type="entry name" value="RASTRNSFRMNG"/>
</dbReference>
<dbReference type="KEGG" id="buy:D8S85_01705"/>
<dbReference type="CDD" id="cd14858">
    <property type="entry name" value="TrmE_N"/>
    <property type="match status" value="1"/>
</dbReference>
<feature type="binding site" evidence="10">
    <location>
        <position position="235"/>
    </location>
    <ligand>
        <name>Mg(2+)</name>
        <dbReference type="ChEBI" id="CHEBI:18420"/>
    </ligand>
</feature>
<dbReference type="PANTHER" id="PTHR42714">
    <property type="entry name" value="TRNA MODIFICATION GTPASE GTPBP3"/>
    <property type="match status" value="1"/>
</dbReference>